<dbReference type="InterPro" id="IPR007341">
    <property type="entry name" value="Transgly_assoc"/>
</dbReference>
<reference evidence="8 9" key="1">
    <citation type="submission" date="2023-06" db="EMBL/GenBank/DDBJ databases">
        <title>Cellulomonas sp. MW9 Whole genome sequence.</title>
        <authorList>
            <person name="Park S."/>
        </authorList>
    </citation>
    <scope>NUCLEOTIDE SEQUENCE [LARGE SCALE GENOMIC DNA]</scope>
    <source>
        <strain evidence="8 9">MW9</strain>
    </source>
</reference>
<accession>A0ABT7S4U5</accession>
<proteinExistence type="inferred from homology"/>
<evidence type="ECO:0000313" key="9">
    <source>
        <dbReference type="Proteomes" id="UP001321453"/>
    </source>
</evidence>
<gene>
    <name evidence="8" type="ORF">QRT05_04850</name>
</gene>
<feature type="transmembrane region" description="Helical" evidence="7">
    <location>
        <begin position="6"/>
        <end position="24"/>
    </location>
</feature>
<comment type="similarity">
    <text evidence="2">Belongs to the UPF0410 family.</text>
</comment>
<protein>
    <submittedName>
        <fullName evidence="8">GlsB/YeaQ/YmgE family stress response membrane protein</fullName>
    </submittedName>
</protein>
<comment type="caution">
    <text evidence="8">The sequence shown here is derived from an EMBL/GenBank/DDBJ whole genome shotgun (WGS) entry which is preliminary data.</text>
</comment>
<dbReference type="EMBL" id="JAUCGR010000001">
    <property type="protein sequence ID" value="MDM7830651.1"/>
    <property type="molecule type" value="Genomic_DNA"/>
</dbReference>
<dbReference type="Proteomes" id="UP001321453">
    <property type="component" value="Unassembled WGS sequence"/>
</dbReference>
<dbReference type="RefSeq" id="WP_289445811.1">
    <property type="nucleotide sequence ID" value="NZ_JAUCGR010000001.1"/>
</dbReference>
<keyword evidence="4 7" id="KW-0812">Transmembrane</keyword>
<evidence type="ECO:0000256" key="6">
    <source>
        <dbReference type="ARBA" id="ARBA00023136"/>
    </source>
</evidence>
<evidence type="ECO:0000313" key="8">
    <source>
        <dbReference type="EMBL" id="MDM7830651.1"/>
    </source>
</evidence>
<evidence type="ECO:0000256" key="4">
    <source>
        <dbReference type="ARBA" id="ARBA00022692"/>
    </source>
</evidence>
<evidence type="ECO:0000256" key="5">
    <source>
        <dbReference type="ARBA" id="ARBA00022989"/>
    </source>
</evidence>
<evidence type="ECO:0000256" key="3">
    <source>
        <dbReference type="ARBA" id="ARBA00022475"/>
    </source>
</evidence>
<sequence>MTIEGIISAIVIGAIIGALARLILPGKQNISVLVTIIVGIVAALLGTLIVGSLRDTDGIDWIEIAAQLVLAVIGVALVSGRKRR</sequence>
<keyword evidence="6 7" id="KW-0472">Membrane</keyword>
<evidence type="ECO:0000256" key="1">
    <source>
        <dbReference type="ARBA" id="ARBA00004651"/>
    </source>
</evidence>
<feature type="transmembrane region" description="Helical" evidence="7">
    <location>
        <begin position="31"/>
        <end position="53"/>
    </location>
</feature>
<evidence type="ECO:0000256" key="7">
    <source>
        <dbReference type="SAM" id="Phobius"/>
    </source>
</evidence>
<name>A0ABT7S4U5_9CELL</name>
<feature type="transmembrane region" description="Helical" evidence="7">
    <location>
        <begin position="59"/>
        <end position="78"/>
    </location>
</feature>
<comment type="subcellular location">
    <subcellularLocation>
        <location evidence="1">Cell membrane</location>
        <topology evidence="1">Multi-pass membrane protein</topology>
    </subcellularLocation>
</comment>
<dbReference type="PANTHER" id="PTHR33884">
    <property type="entry name" value="UPF0410 PROTEIN YMGE"/>
    <property type="match status" value="1"/>
</dbReference>
<dbReference type="PANTHER" id="PTHR33884:SF3">
    <property type="entry name" value="UPF0410 PROTEIN YMGE"/>
    <property type="match status" value="1"/>
</dbReference>
<organism evidence="8 9">
    <name type="scientific">Cellulomonas edaphi</name>
    <dbReference type="NCBI Taxonomy" id="3053468"/>
    <lineage>
        <taxon>Bacteria</taxon>
        <taxon>Bacillati</taxon>
        <taxon>Actinomycetota</taxon>
        <taxon>Actinomycetes</taxon>
        <taxon>Micrococcales</taxon>
        <taxon>Cellulomonadaceae</taxon>
        <taxon>Cellulomonas</taxon>
    </lineage>
</organism>
<evidence type="ECO:0000256" key="2">
    <source>
        <dbReference type="ARBA" id="ARBA00011006"/>
    </source>
</evidence>
<keyword evidence="9" id="KW-1185">Reference proteome</keyword>
<keyword evidence="3" id="KW-1003">Cell membrane</keyword>
<keyword evidence="5 7" id="KW-1133">Transmembrane helix</keyword>